<protein>
    <submittedName>
        <fullName evidence="3">Unnamed protein product</fullName>
    </submittedName>
</protein>
<reference evidence="3" key="1">
    <citation type="submission" date="2023-04" db="EMBL/GenBank/DDBJ databases">
        <title>Aspergillus oryzae NBRC 4228.</title>
        <authorList>
            <person name="Ichikawa N."/>
            <person name="Sato H."/>
            <person name="Tonouchi N."/>
        </authorList>
    </citation>
    <scope>NUCLEOTIDE SEQUENCE</scope>
    <source>
        <strain evidence="3">NBRC 4228</strain>
    </source>
</reference>
<dbReference type="Proteomes" id="UP001165205">
    <property type="component" value="Unassembled WGS sequence"/>
</dbReference>
<keyword evidence="1" id="KW-0175">Coiled coil</keyword>
<evidence type="ECO:0000313" key="4">
    <source>
        <dbReference type="Proteomes" id="UP001165205"/>
    </source>
</evidence>
<evidence type="ECO:0000313" key="3">
    <source>
        <dbReference type="EMBL" id="GMG31117.1"/>
    </source>
</evidence>
<accession>A0AAN4YI57</accession>
<proteinExistence type="predicted"/>
<name>A0AAN4YI57_ASPOZ</name>
<feature type="coiled-coil region" evidence="1">
    <location>
        <begin position="96"/>
        <end position="123"/>
    </location>
</feature>
<organism evidence="3 4">
    <name type="scientific">Aspergillus oryzae</name>
    <name type="common">Yellow koji mold</name>
    <dbReference type="NCBI Taxonomy" id="5062"/>
    <lineage>
        <taxon>Eukaryota</taxon>
        <taxon>Fungi</taxon>
        <taxon>Dikarya</taxon>
        <taxon>Ascomycota</taxon>
        <taxon>Pezizomycotina</taxon>
        <taxon>Eurotiomycetes</taxon>
        <taxon>Eurotiomycetidae</taxon>
        <taxon>Eurotiales</taxon>
        <taxon>Aspergillaceae</taxon>
        <taxon>Aspergillus</taxon>
        <taxon>Aspergillus subgen. Circumdati</taxon>
    </lineage>
</organism>
<evidence type="ECO:0000256" key="2">
    <source>
        <dbReference type="SAM" id="MobiDB-lite"/>
    </source>
</evidence>
<comment type="caution">
    <text evidence="3">The sequence shown here is derived from an EMBL/GenBank/DDBJ whole genome shotgun (WGS) entry which is preliminary data.</text>
</comment>
<dbReference type="EMBL" id="BSYA01000080">
    <property type="protein sequence ID" value="GMG31117.1"/>
    <property type="molecule type" value="Genomic_DNA"/>
</dbReference>
<dbReference type="AlphaFoldDB" id="A0AAN4YI57"/>
<evidence type="ECO:0000256" key="1">
    <source>
        <dbReference type="SAM" id="Coils"/>
    </source>
</evidence>
<gene>
    <name evidence="3" type="ORF">Aory04_000706800</name>
</gene>
<sequence length="148" mass="16969">MASTTLSSRCRVCGKRRIFVECLTCKAMLQNAENDWDNLDFLSFDGAYILILIDVITLEQSMSSSDTIFPHESRYQTHTFVPESPVVARSIISIDEENLQQMVKKLNRKLDRHYTAITREQRRILQSSPGSSRCLATMPPMYSTESKK</sequence>
<feature type="region of interest" description="Disordered" evidence="2">
    <location>
        <begin position="127"/>
        <end position="148"/>
    </location>
</feature>